<dbReference type="InterPro" id="IPR027268">
    <property type="entry name" value="Peptidase_M4/M1_CTD_sf"/>
</dbReference>
<evidence type="ECO:0000256" key="4">
    <source>
        <dbReference type="ARBA" id="ARBA00022729"/>
    </source>
</evidence>
<dbReference type="SUPFAM" id="SSF69304">
    <property type="entry name" value="Tricorn protease N-terminal domain"/>
    <property type="match status" value="1"/>
</dbReference>
<feature type="signal peptide" evidence="8">
    <location>
        <begin position="1"/>
        <end position="32"/>
    </location>
</feature>
<evidence type="ECO:0000256" key="1">
    <source>
        <dbReference type="ARBA" id="ARBA00009388"/>
    </source>
</evidence>
<evidence type="ECO:0000313" key="13">
    <source>
        <dbReference type="Proteomes" id="UP001596083"/>
    </source>
</evidence>
<keyword evidence="5" id="KW-0378">Hydrolase</keyword>
<feature type="domain" description="Peptidase M4" evidence="9">
    <location>
        <begin position="254"/>
        <end position="412"/>
    </location>
</feature>
<dbReference type="Gene3D" id="3.10.170.10">
    <property type="match status" value="1"/>
</dbReference>
<keyword evidence="4 8" id="KW-0732">Signal</keyword>
<evidence type="ECO:0000259" key="11">
    <source>
        <dbReference type="Pfam" id="PF07504"/>
    </source>
</evidence>
<comment type="caution">
    <text evidence="12">The sequence shown here is derived from an EMBL/GenBank/DDBJ whole genome shotgun (WGS) entry which is preliminary data.</text>
</comment>
<proteinExistence type="inferred from homology"/>
<comment type="similarity">
    <text evidence="1">Belongs to the peptidase M4 family.</text>
</comment>
<dbReference type="RefSeq" id="WP_390317871.1">
    <property type="nucleotide sequence ID" value="NZ_JBHSPB010000011.1"/>
</dbReference>
<evidence type="ECO:0000256" key="5">
    <source>
        <dbReference type="ARBA" id="ARBA00022801"/>
    </source>
</evidence>
<feature type="domain" description="FTP" evidence="11">
    <location>
        <begin position="92"/>
        <end position="125"/>
    </location>
</feature>
<dbReference type="EMBL" id="JBHSPB010000011">
    <property type="protein sequence ID" value="MFC5722421.1"/>
    <property type="molecule type" value="Genomic_DNA"/>
</dbReference>
<dbReference type="PRINTS" id="PR00730">
    <property type="entry name" value="THERMOLYSIN"/>
</dbReference>
<dbReference type="InterPro" id="IPR050728">
    <property type="entry name" value="Zinc_Metalloprotease_M4"/>
</dbReference>
<reference evidence="13" key="1">
    <citation type="journal article" date="2019" name="Int. J. Syst. Evol. Microbiol.">
        <title>The Global Catalogue of Microorganisms (GCM) 10K type strain sequencing project: providing services to taxonomists for standard genome sequencing and annotation.</title>
        <authorList>
            <consortium name="The Broad Institute Genomics Platform"/>
            <consortium name="The Broad Institute Genome Sequencing Center for Infectious Disease"/>
            <person name="Wu L."/>
            <person name="Ma J."/>
        </authorList>
    </citation>
    <scope>NUCLEOTIDE SEQUENCE [LARGE SCALE GENOMIC DNA]</scope>
    <source>
        <strain evidence="13">CGMCC 4.7304</strain>
    </source>
</reference>
<dbReference type="PANTHER" id="PTHR33794:SF1">
    <property type="entry name" value="BACILLOLYSIN"/>
    <property type="match status" value="1"/>
</dbReference>
<keyword evidence="13" id="KW-1185">Reference proteome</keyword>
<dbReference type="InterPro" id="IPR023612">
    <property type="entry name" value="Peptidase_M4"/>
</dbReference>
<dbReference type="PANTHER" id="PTHR33794">
    <property type="entry name" value="BACILLOLYSIN"/>
    <property type="match status" value="1"/>
</dbReference>
<evidence type="ECO:0000259" key="10">
    <source>
        <dbReference type="Pfam" id="PF02868"/>
    </source>
</evidence>
<keyword evidence="2" id="KW-0645">Protease</keyword>
<evidence type="ECO:0000313" key="12">
    <source>
        <dbReference type="EMBL" id="MFC5722421.1"/>
    </source>
</evidence>
<dbReference type="Pfam" id="PF02868">
    <property type="entry name" value="Peptidase_M4_C"/>
    <property type="match status" value="1"/>
</dbReference>
<feature type="chain" id="PRO_5045889227" evidence="8">
    <location>
        <begin position="33"/>
        <end position="907"/>
    </location>
</feature>
<dbReference type="SUPFAM" id="SSF55486">
    <property type="entry name" value="Metalloproteases ('zincins'), catalytic domain"/>
    <property type="match status" value="1"/>
</dbReference>
<feature type="domain" description="Peptidase M4 C-terminal" evidence="10">
    <location>
        <begin position="416"/>
        <end position="570"/>
    </location>
</feature>
<dbReference type="Proteomes" id="UP001596083">
    <property type="component" value="Unassembled WGS sequence"/>
</dbReference>
<dbReference type="InterPro" id="IPR013856">
    <property type="entry name" value="Peptidase_M4_domain"/>
</dbReference>
<evidence type="ECO:0000256" key="7">
    <source>
        <dbReference type="ARBA" id="ARBA00023049"/>
    </source>
</evidence>
<evidence type="ECO:0000259" key="9">
    <source>
        <dbReference type="Pfam" id="PF01447"/>
    </source>
</evidence>
<evidence type="ECO:0000256" key="8">
    <source>
        <dbReference type="SAM" id="SignalP"/>
    </source>
</evidence>
<sequence>MRSSVGTRSGLSSAAALIGVAALVVSTVPAAAADPRPGPGQIIPGQRTSTPVLVNGVREKAEAKGSAAGAALRHLADRQSRYRIAQPERDLKLVQSVSNGPSEVVRFQQLHRGVDVLGGQYVVRMENKGGERTVTGASGRYFTGLTVSTEPGVDAKTAIARAVMAVGEQGHELSGTDQGLVVLPRGSGVLTRHVTVRGTDPTARTPVLYEVYIEAQSGYPVLQYSGIRAFGGPGAMEKGRISQDAPRGVVAPSGSGVKLDGTTVELHVDRDEARKEYVLRDRSRSDGRNAKHLVSTWDARGLNVIEVIGGWPPGLKEFGSPTSLFGPAATDTGAVDAHWGAGKVVDYYRQVLGRDGLDGRGGNVNSVVLGDGHYRDAVWDGTKVVYDGGDREHRPFSAGLDVVGQQLTYGVVGTSAGLVPAGQSGALEVAIGDYFGKAVATDAYGIPMDSPDSGLMGATLCRTKSPRECAFRDLGDGRSTSKSFVGVTIETDNGGVHLNSTIFSGALWDIRKDLDHVLADRIVYKALTEYLTPLDGFTEGRNAVLAAARDLKATAGQLRSIERAFNGHGIVQGWELALGVDSDPLLGNVSTDRRSTVGAGGGWWAAATSNEDGSEPYSVWAGRLDGSGEKKLISPNDGRYHVDPVTDGRTVVWKAYRRHFVDILARPLAGGPIRTLYSTAEWNGGISSLRVEGQAVAFALHRYKGGSRVVYLRIGETDPVFVPPGGPGSRWAFTGAPSLSHGRIAFTDCYRTVCQIELLDIASGNRTVLSRSANPQATAVTSRHVYWLDRPDWPSGLTAVRRVNLDGTGGIDISPATGKNALQARYLTASDDAVTVGTEPPAGEVRQETLARLWQFTSDGTRRERVSCNRGEQVLPASVGGRHVVWIDATTGSTGLVTRIRPAGSCG</sequence>
<keyword evidence="7" id="KW-0482">Metalloprotease</keyword>
<dbReference type="Pfam" id="PF07504">
    <property type="entry name" value="FTP"/>
    <property type="match status" value="1"/>
</dbReference>
<keyword evidence="6" id="KW-0862">Zinc</keyword>
<dbReference type="InterPro" id="IPR011096">
    <property type="entry name" value="FTP_domain"/>
</dbReference>
<evidence type="ECO:0000256" key="2">
    <source>
        <dbReference type="ARBA" id="ARBA00022670"/>
    </source>
</evidence>
<dbReference type="InterPro" id="IPR001570">
    <property type="entry name" value="Peptidase_M4_C_domain"/>
</dbReference>
<protein>
    <submittedName>
        <fullName evidence="12">M4 family metallopeptidase</fullName>
    </submittedName>
</protein>
<gene>
    <name evidence="12" type="ORF">ACFP1Z_19835</name>
</gene>
<evidence type="ECO:0000256" key="6">
    <source>
        <dbReference type="ARBA" id="ARBA00022833"/>
    </source>
</evidence>
<evidence type="ECO:0000256" key="3">
    <source>
        <dbReference type="ARBA" id="ARBA00022723"/>
    </source>
</evidence>
<keyword evidence="3" id="KW-0479">Metal-binding</keyword>
<name>A0ABW0Z0Q7_9ACTN</name>
<accession>A0ABW0Z0Q7</accession>
<dbReference type="Gene3D" id="1.10.390.10">
    <property type="entry name" value="Neutral Protease Domain 2"/>
    <property type="match status" value="1"/>
</dbReference>
<dbReference type="Pfam" id="PF01447">
    <property type="entry name" value="Peptidase_M4"/>
    <property type="match status" value="1"/>
</dbReference>
<organism evidence="12 13">
    <name type="scientific">Streptomyces gamaensis</name>
    <dbReference type="NCBI Taxonomy" id="1763542"/>
    <lineage>
        <taxon>Bacteria</taxon>
        <taxon>Bacillati</taxon>
        <taxon>Actinomycetota</taxon>
        <taxon>Actinomycetes</taxon>
        <taxon>Kitasatosporales</taxon>
        <taxon>Streptomycetaceae</taxon>
        <taxon>Streptomyces</taxon>
    </lineage>
</organism>